<keyword evidence="3" id="KW-1185">Reference proteome</keyword>
<dbReference type="GO" id="GO:1990221">
    <property type="term" value="C:L-cysteine desulfurase complex"/>
    <property type="evidence" value="ECO:0007669"/>
    <property type="project" value="TreeGrafter"/>
</dbReference>
<dbReference type="OrthoDB" id="275715at2759"/>
<dbReference type="Pfam" id="PF05347">
    <property type="entry name" value="Complex1_LYR"/>
    <property type="match status" value="1"/>
</dbReference>
<sequence length="87" mass="10443">MASLRNEVLRLYKSLLREGSKFSNYNFRMYALRKVRDEFKEHKLETDPKKIEAFLTFGKENLDVVKRQVMVANLYRTDNLVIERKTV</sequence>
<dbReference type="InterPro" id="IPR051522">
    <property type="entry name" value="ISC_assembly_LYR"/>
</dbReference>
<feature type="domain" description="Complex 1 LYR protein" evidence="2">
    <location>
        <begin position="7"/>
        <end position="64"/>
    </location>
</feature>
<dbReference type="GO" id="GO:0016226">
    <property type="term" value="P:iron-sulfur cluster assembly"/>
    <property type="evidence" value="ECO:0007669"/>
    <property type="project" value="InterPro"/>
</dbReference>
<dbReference type="PANTHER" id="PTHR13166:SF7">
    <property type="entry name" value="LYR MOTIF-CONTAINING PROTEIN 4"/>
    <property type="match status" value="1"/>
</dbReference>
<comment type="similarity">
    <text evidence="1">Belongs to the complex I LYR family.</text>
</comment>
<dbReference type="Proteomes" id="UP000504606">
    <property type="component" value="Unplaced"/>
</dbReference>
<dbReference type="PANTHER" id="PTHR13166">
    <property type="entry name" value="PROTEIN C6ORF149"/>
    <property type="match status" value="1"/>
</dbReference>
<protein>
    <submittedName>
        <fullName evidence="4">LYR motif-containing protein 4-like</fullName>
    </submittedName>
</protein>
<dbReference type="InterPro" id="IPR045297">
    <property type="entry name" value="Complex1_LYR_LYRM4"/>
</dbReference>
<dbReference type="KEGG" id="foc:113201739"/>
<reference evidence="4" key="1">
    <citation type="submission" date="2025-08" db="UniProtKB">
        <authorList>
            <consortium name="RefSeq"/>
        </authorList>
    </citation>
    <scope>IDENTIFICATION</scope>
    <source>
        <tissue evidence="4">Whole organism</tissue>
    </source>
</reference>
<organism evidence="3 4">
    <name type="scientific">Frankliniella occidentalis</name>
    <name type="common">Western flower thrips</name>
    <name type="synonym">Euthrips occidentalis</name>
    <dbReference type="NCBI Taxonomy" id="133901"/>
    <lineage>
        <taxon>Eukaryota</taxon>
        <taxon>Metazoa</taxon>
        <taxon>Ecdysozoa</taxon>
        <taxon>Arthropoda</taxon>
        <taxon>Hexapoda</taxon>
        <taxon>Insecta</taxon>
        <taxon>Pterygota</taxon>
        <taxon>Neoptera</taxon>
        <taxon>Paraneoptera</taxon>
        <taxon>Thysanoptera</taxon>
        <taxon>Terebrantia</taxon>
        <taxon>Thripoidea</taxon>
        <taxon>Thripidae</taxon>
        <taxon>Frankliniella</taxon>
    </lineage>
</organism>
<accession>A0A6J1RXV9</accession>
<dbReference type="GO" id="GO:0005739">
    <property type="term" value="C:mitochondrion"/>
    <property type="evidence" value="ECO:0007669"/>
    <property type="project" value="TreeGrafter"/>
</dbReference>
<evidence type="ECO:0000313" key="4">
    <source>
        <dbReference type="RefSeq" id="XP_026271416.1"/>
    </source>
</evidence>
<dbReference type="RefSeq" id="XP_026271416.1">
    <property type="nucleotide sequence ID" value="XM_026415631.2"/>
</dbReference>
<dbReference type="GeneID" id="113201739"/>
<evidence type="ECO:0000259" key="2">
    <source>
        <dbReference type="Pfam" id="PF05347"/>
    </source>
</evidence>
<evidence type="ECO:0000256" key="1">
    <source>
        <dbReference type="ARBA" id="ARBA00009508"/>
    </source>
</evidence>
<evidence type="ECO:0000313" key="3">
    <source>
        <dbReference type="Proteomes" id="UP000504606"/>
    </source>
</evidence>
<dbReference type="CDD" id="cd20264">
    <property type="entry name" value="Complex1_LYR_LYRM4"/>
    <property type="match status" value="1"/>
</dbReference>
<dbReference type="AlphaFoldDB" id="A0A6J1RXV9"/>
<dbReference type="InterPro" id="IPR008011">
    <property type="entry name" value="Complex1_LYR_dom"/>
</dbReference>
<proteinExistence type="inferred from homology"/>
<gene>
    <name evidence="4" type="primary">LOC113201739</name>
</gene>
<name>A0A6J1RXV9_FRAOC</name>